<evidence type="ECO:0000313" key="3">
    <source>
        <dbReference type="Proteomes" id="UP000609530"/>
    </source>
</evidence>
<dbReference type="Pfam" id="PF10685">
    <property type="entry name" value="KGG"/>
    <property type="match status" value="2"/>
</dbReference>
<sequence length="69" mass="7219">MARDQDQTSQRGGTKETNPGNFANDREKASRAGQKGGQASGGNFANDRERASEAGRKGGQNSHGGGRNQ</sequence>
<reference evidence="2 3" key="1">
    <citation type="journal article" date="2020" name="Microorganisms">
        <title>Reliable Identification of Environmental Pseudomonas Isolates Using the rpoD Gene.</title>
        <authorList>
            <consortium name="The Broad Institute Genome Sequencing Platform"/>
            <person name="Girard L."/>
            <person name="Lood C."/>
            <person name="Rokni-Zadeh H."/>
            <person name="van Noort V."/>
            <person name="Lavigne R."/>
            <person name="De Mot R."/>
        </authorList>
    </citation>
    <scope>NUCLEOTIDE SEQUENCE [LARGE SCALE GENOMIC DNA]</scope>
    <source>
        <strain evidence="2 3">RD9SR1</strain>
    </source>
</reference>
<gene>
    <name evidence="2" type="ORF">HU760_013280</name>
</gene>
<keyword evidence="3" id="KW-1185">Reference proteome</keyword>
<feature type="compositionally biased region" description="Basic and acidic residues" evidence="1">
    <location>
        <begin position="46"/>
        <end position="56"/>
    </location>
</feature>
<name>A0ABS6QBI8_9PSED</name>
<dbReference type="Proteomes" id="UP000609530">
    <property type="component" value="Unassembled WGS sequence"/>
</dbReference>
<comment type="caution">
    <text evidence="2">The sequence shown here is derived from an EMBL/GenBank/DDBJ whole genome shotgun (WGS) entry which is preliminary data.</text>
</comment>
<feature type="compositionally biased region" description="Gly residues" evidence="1">
    <location>
        <begin position="57"/>
        <end position="69"/>
    </location>
</feature>
<dbReference type="InterPro" id="IPR019626">
    <property type="entry name" value="Stress-induced_KGG_rpt"/>
</dbReference>
<organism evidence="2 3">
    <name type="scientific">Pseudomonas oryzicola</name>
    <dbReference type="NCBI Taxonomy" id="485876"/>
    <lineage>
        <taxon>Bacteria</taxon>
        <taxon>Pseudomonadati</taxon>
        <taxon>Pseudomonadota</taxon>
        <taxon>Gammaproteobacteria</taxon>
        <taxon>Pseudomonadales</taxon>
        <taxon>Pseudomonadaceae</taxon>
        <taxon>Pseudomonas</taxon>
    </lineage>
</organism>
<accession>A0ABS6QBI8</accession>
<protein>
    <submittedName>
        <fullName evidence="2">General stress protein</fullName>
    </submittedName>
</protein>
<feature type="compositionally biased region" description="Polar residues" evidence="1">
    <location>
        <begin position="7"/>
        <end position="21"/>
    </location>
</feature>
<evidence type="ECO:0000256" key="1">
    <source>
        <dbReference type="SAM" id="MobiDB-lite"/>
    </source>
</evidence>
<feature type="region of interest" description="Disordered" evidence="1">
    <location>
        <begin position="1"/>
        <end position="69"/>
    </location>
</feature>
<proteinExistence type="predicted"/>
<evidence type="ECO:0000313" key="2">
    <source>
        <dbReference type="EMBL" id="MBV4491565.1"/>
    </source>
</evidence>
<dbReference type="EMBL" id="JABWRZ020000001">
    <property type="protein sequence ID" value="MBV4491565.1"/>
    <property type="molecule type" value="Genomic_DNA"/>
</dbReference>
<dbReference type="RefSeq" id="WP_114170448.1">
    <property type="nucleotide sequence ID" value="NZ_JABWRZ020000001.1"/>
</dbReference>